<keyword evidence="3" id="KW-0732">Signal</keyword>
<feature type="domain" description="Serine aminopeptidase S33" evidence="4">
    <location>
        <begin position="53"/>
        <end position="167"/>
    </location>
</feature>
<organism evidence="5">
    <name type="scientific">Dunaliella tertiolecta</name>
    <name type="common">Green alga</name>
    <dbReference type="NCBI Taxonomy" id="3047"/>
    <lineage>
        <taxon>Eukaryota</taxon>
        <taxon>Viridiplantae</taxon>
        <taxon>Chlorophyta</taxon>
        <taxon>core chlorophytes</taxon>
        <taxon>Chlorophyceae</taxon>
        <taxon>CS clade</taxon>
        <taxon>Chlamydomonadales</taxon>
        <taxon>Dunaliellaceae</taxon>
        <taxon>Dunaliella</taxon>
    </lineage>
</organism>
<dbReference type="Gene3D" id="3.40.50.1820">
    <property type="entry name" value="alpha/beta hydrolase"/>
    <property type="match status" value="1"/>
</dbReference>
<dbReference type="EMBL" id="HBIP01006357">
    <property type="protein sequence ID" value="CAE0488198.1"/>
    <property type="molecule type" value="Transcribed_RNA"/>
</dbReference>
<dbReference type="PROSITE" id="PS51257">
    <property type="entry name" value="PROKAR_LIPOPROTEIN"/>
    <property type="match status" value="1"/>
</dbReference>
<evidence type="ECO:0000256" key="2">
    <source>
        <dbReference type="ARBA" id="ARBA00022490"/>
    </source>
</evidence>
<evidence type="ECO:0000313" key="5">
    <source>
        <dbReference type="EMBL" id="CAE0488198.1"/>
    </source>
</evidence>
<feature type="signal peptide" evidence="3">
    <location>
        <begin position="1"/>
        <end position="23"/>
    </location>
</feature>
<name>A0A7S3QNH2_DUNTE</name>
<gene>
    <name evidence="5" type="ORF">DTER00134_LOCUS3262</name>
</gene>
<evidence type="ECO:0000256" key="3">
    <source>
        <dbReference type="SAM" id="SignalP"/>
    </source>
</evidence>
<dbReference type="AlphaFoldDB" id="A0A7S3QNH2"/>
<dbReference type="Pfam" id="PF12146">
    <property type="entry name" value="Hydrolase_4"/>
    <property type="match status" value="1"/>
</dbReference>
<dbReference type="InterPro" id="IPR022742">
    <property type="entry name" value="Hydrolase_4"/>
</dbReference>
<protein>
    <recommendedName>
        <fullName evidence="4">Serine aminopeptidase S33 domain-containing protein</fullName>
    </recommendedName>
</protein>
<accession>A0A7S3QNH2</accession>
<dbReference type="PANTHER" id="PTHR46197">
    <property type="entry name" value="PROTEIN ABHD14B-LIKE"/>
    <property type="match status" value="1"/>
</dbReference>
<dbReference type="GO" id="GO:0005737">
    <property type="term" value="C:cytoplasm"/>
    <property type="evidence" value="ECO:0007669"/>
    <property type="project" value="UniProtKB-SubCell"/>
</dbReference>
<sequence>MGQARVSSMLALVLQACALGALAQHSSVPTSVGTFPFADIQVYYQMHVQNKGAALVLLLHGAKFDSETWKKTGTLTLLNEQGYRAIAIDLPGFGKTPKLPYVDDNARAELVLAAFKFAQQQETQPTPMVLVSPSMSGKWAMSFIDRHGTELSGWVALAPVGVPAWPGPSAQVHRQVKLLAMYGENDRMKEDSSKLTKLFANSLSVIIPGAGHPCYVDKPHDFHRDFLSFLRSVKPPAS</sequence>
<feature type="chain" id="PRO_5030572521" description="Serine aminopeptidase S33 domain-containing protein" evidence="3">
    <location>
        <begin position="24"/>
        <end position="238"/>
    </location>
</feature>
<evidence type="ECO:0000256" key="1">
    <source>
        <dbReference type="ARBA" id="ARBA00004496"/>
    </source>
</evidence>
<dbReference type="InterPro" id="IPR029058">
    <property type="entry name" value="AB_hydrolase_fold"/>
</dbReference>
<proteinExistence type="predicted"/>
<dbReference type="PANTHER" id="PTHR46197:SF3">
    <property type="entry name" value="AB HYDROLASE-1 DOMAIN-CONTAINING PROTEIN"/>
    <property type="match status" value="1"/>
</dbReference>
<reference evidence="5" key="1">
    <citation type="submission" date="2021-01" db="EMBL/GenBank/DDBJ databases">
        <authorList>
            <person name="Corre E."/>
            <person name="Pelletier E."/>
            <person name="Niang G."/>
            <person name="Scheremetjew M."/>
            <person name="Finn R."/>
            <person name="Kale V."/>
            <person name="Holt S."/>
            <person name="Cochrane G."/>
            <person name="Meng A."/>
            <person name="Brown T."/>
            <person name="Cohen L."/>
        </authorList>
    </citation>
    <scope>NUCLEOTIDE SEQUENCE</scope>
    <source>
        <strain evidence="5">CCMP1320</strain>
    </source>
</reference>
<evidence type="ECO:0000259" key="4">
    <source>
        <dbReference type="Pfam" id="PF12146"/>
    </source>
</evidence>
<dbReference type="SUPFAM" id="SSF53474">
    <property type="entry name" value="alpha/beta-Hydrolases"/>
    <property type="match status" value="1"/>
</dbReference>
<keyword evidence="2" id="KW-0963">Cytoplasm</keyword>
<comment type="subcellular location">
    <subcellularLocation>
        <location evidence="1">Cytoplasm</location>
    </subcellularLocation>
</comment>